<dbReference type="SUPFAM" id="SSF52821">
    <property type="entry name" value="Rhodanese/Cell cycle control phosphatase"/>
    <property type="match status" value="2"/>
</dbReference>
<reference evidence="6 7" key="1">
    <citation type="journal article" date="2023" name="Microbiol. Spectr.">
        <title>Symbiosis of Carpenter Bees with Uncharacterized Lactic Acid Bacteria Showing NAD Auxotrophy.</title>
        <authorList>
            <person name="Kawasaki S."/>
            <person name="Ozawa K."/>
            <person name="Mori T."/>
            <person name="Yamamoto A."/>
            <person name="Ito M."/>
            <person name="Ohkuma M."/>
            <person name="Sakamoto M."/>
            <person name="Matsutani M."/>
        </authorList>
    </citation>
    <scope>NUCLEOTIDE SEQUENCE [LARGE SCALE GENOMIC DNA]</scope>
    <source>
        <strain evidence="6 7">XA3</strain>
    </source>
</reference>
<dbReference type="RefSeq" id="WP_317635435.1">
    <property type="nucleotide sequence ID" value="NZ_AP026802.1"/>
</dbReference>
<evidence type="ECO:0000256" key="2">
    <source>
        <dbReference type="ARBA" id="ARBA00047549"/>
    </source>
</evidence>
<dbReference type="InterPro" id="IPR001763">
    <property type="entry name" value="Rhodanese-like_dom"/>
</dbReference>
<feature type="chain" id="PRO_5043941934" description="Sulfurtransferase" evidence="4">
    <location>
        <begin position="26"/>
        <end position="356"/>
    </location>
</feature>
<feature type="domain" description="Rhodanese" evidence="5">
    <location>
        <begin position="68"/>
        <end position="175"/>
    </location>
</feature>
<dbReference type="InterPro" id="IPR001307">
    <property type="entry name" value="Thiosulphate_STrfase_CS"/>
</dbReference>
<protein>
    <recommendedName>
        <fullName evidence="3">Sulfurtransferase</fullName>
    </recommendedName>
</protein>
<evidence type="ECO:0000256" key="1">
    <source>
        <dbReference type="ARBA" id="ARBA00022737"/>
    </source>
</evidence>
<dbReference type="PROSITE" id="PS50206">
    <property type="entry name" value="RHODANESE_3"/>
    <property type="match status" value="2"/>
</dbReference>
<dbReference type="GO" id="GO:0004792">
    <property type="term" value="F:thiosulfate-cyanide sulfurtransferase activity"/>
    <property type="evidence" value="ECO:0007669"/>
    <property type="project" value="UniProtKB-EC"/>
</dbReference>
<evidence type="ECO:0000313" key="7">
    <source>
        <dbReference type="Proteomes" id="UP001321861"/>
    </source>
</evidence>
<dbReference type="InterPro" id="IPR051126">
    <property type="entry name" value="Thiosulfate_sulfurtransferase"/>
</dbReference>
<keyword evidence="7" id="KW-1185">Reference proteome</keyword>
<evidence type="ECO:0000256" key="4">
    <source>
        <dbReference type="SAM" id="SignalP"/>
    </source>
</evidence>
<dbReference type="PANTHER" id="PTHR43855">
    <property type="entry name" value="THIOSULFATE SULFURTRANSFERASE"/>
    <property type="match status" value="1"/>
</dbReference>
<feature type="domain" description="Rhodanese" evidence="5">
    <location>
        <begin position="210"/>
        <end position="328"/>
    </location>
</feature>
<accession>A0AAU9DVZ3</accession>
<evidence type="ECO:0000256" key="3">
    <source>
        <dbReference type="RuleBase" id="RU000507"/>
    </source>
</evidence>
<gene>
    <name evidence="6" type="ORF">XA3_20890</name>
</gene>
<name>A0AAU9DVZ3_9LACO</name>
<dbReference type="PROSITE" id="PS00683">
    <property type="entry name" value="RHODANESE_2"/>
    <property type="match status" value="1"/>
</dbReference>
<dbReference type="Gene3D" id="3.40.250.10">
    <property type="entry name" value="Rhodanese-like domain"/>
    <property type="match status" value="2"/>
</dbReference>
<proteinExistence type="predicted"/>
<feature type="signal peptide" evidence="4">
    <location>
        <begin position="1"/>
        <end position="25"/>
    </location>
</feature>
<sequence length="356" mass="39954">MKKRNCFLVFAILLVSLGAGQEVLADCKTGSNSEKPASSTAANKNRLVKTTKSHYYIDVHDAYKEIKDNPKAVVLETSYGKKTSYAKGHLPRAVQMDTLEVETEENDWNILDFDSCKKAFLEKGVTKDTPLLVYSEDPLSSARIAFVAYWLGVKDVKIVDGGLNAWKNEKLTLQKGTLKPKAQKNFGRSKPAHPEDLISTSADLVKYEKDHPKLVIASTRSWDEFVGNISGYSYIKDTGEVKGAKYAKVSKTSSDVSYLMNSDLTMTNPEKTLKYWNKNGITPSKEVAFYCGTGWRACPAFFIAKDNGYKKARIFDGGWYEWDRAHEKNPSEFPVQKGDPANKKTFQIITKPQMSY</sequence>
<dbReference type="InterPro" id="IPR036873">
    <property type="entry name" value="Rhodanese-like_dom_sf"/>
</dbReference>
<dbReference type="KEGG" id="xap:XA3_20890"/>
<dbReference type="PANTHER" id="PTHR43855:SF1">
    <property type="entry name" value="THIOSULFATE SULFURTRANSFERASE"/>
    <property type="match status" value="1"/>
</dbReference>
<dbReference type="SMART" id="SM00450">
    <property type="entry name" value="RHOD"/>
    <property type="match status" value="2"/>
</dbReference>
<dbReference type="AlphaFoldDB" id="A0AAU9DVZ3"/>
<comment type="catalytic activity">
    <reaction evidence="2">
        <text>thiosulfate + hydrogen cyanide = thiocyanate + sulfite + 2 H(+)</text>
        <dbReference type="Rhea" id="RHEA:16881"/>
        <dbReference type="ChEBI" id="CHEBI:15378"/>
        <dbReference type="ChEBI" id="CHEBI:17359"/>
        <dbReference type="ChEBI" id="CHEBI:18022"/>
        <dbReference type="ChEBI" id="CHEBI:18407"/>
        <dbReference type="ChEBI" id="CHEBI:33542"/>
        <dbReference type="EC" id="2.8.1.1"/>
    </reaction>
</comment>
<dbReference type="EMBL" id="AP026802">
    <property type="protein sequence ID" value="BDR59648.1"/>
    <property type="molecule type" value="Genomic_DNA"/>
</dbReference>
<keyword evidence="1" id="KW-0677">Repeat</keyword>
<keyword evidence="4" id="KW-0732">Signal</keyword>
<evidence type="ECO:0000313" key="6">
    <source>
        <dbReference type="EMBL" id="BDR59648.1"/>
    </source>
</evidence>
<evidence type="ECO:0000259" key="5">
    <source>
        <dbReference type="PROSITE" id="PS50206"/>
    </source>
</evidence>
<dbReference type="Proteomes" id="UP001321861">
    <property type="component" value="Chromosome"/>
</dbReference>
<dbReference type="Pfam" id="PF00581">
    <property type="entry name" value="Rhodanese"/>
    <property type="match status" value="2"/>
</dbReference>
<keyword evidence="3" id="KW-0808">Transferase</keyword>
<organism evidence="6 7">
    <name type="scientific">Xylocopilactobacillus apicola</name>
    <dbReference type="NCBI Taxonomy" id="2932184"/>
    <lineage>
        <taxon>Bacteria</taxon>
        <taxon>Bacillati</taxon>
        <taxon>Bacillota</taxon>
        <taxon>Bacilli</taxon>
        <taxon>Lactobacillales</taxon>
        <taxon>Lactobacillaceae</taxon>
        <taxon>Xylocopilactobacillus</taxon>
    </lineage>
</organism>